<protein>
    <submittedName>
        <fullName evidence="1">Uncharacterized protein</fullName>
    </submittedName>
</protein>
<accession>A0A4R7ZCJ4</accession>
<keyword evidence="2" id="KW-1185">Reference proteome</keyword>
<name>A0A4R7ZCJ4_9FIRM</name>
<sequence length="133" mass="15503">MNYILVENRYEGIDCYLTDKSVKEKDWVVIPNYDNEPVCVQVVKLINQYEAITKYHQPLEIIDVVDMKSFRERQDASIRKRVLNDKMQEKIADIKMLDTLEKYAGKDPEMASLLIQYKELNSPTGAIPEADTE</sequence>
<gene>
    <name evidence="1" type="ORF">EDD63_1507</name>
</gene>
<dbReference type="EMBL" id="SODD01000050">
    <property type="protein sequence ID" value="TDW13101.1"/>
    <property type="molecule type" value="Genomic_DNA"/>
</dbReference>
<comment type="caution">
    <text evidence="1">The sequence shown here is derived from an EMBL/GenBank/DDBJ whole genome shotgun (WGS) entry which is preliminary data.</text>
</comment>
<organism evidence="1 2">
    <name type="scientific">Breznakia blatticola</name>
    <dbReference type="NCBI Taxonomy" id="1754012"/>
    <lineage>
        <taxon>Bacteria</taxon>
        <taxon>Bacillati</taxon>
        <taxon>Bacillota</taxon>
        <taxon>Erysipelotrichia</taxon>
        <taxon>Erysipelotrichales</taxon>
        <taxon>Erysipelotrichaceae</taxon>
        <taxon>Breznakia</taxon>
    </lineage>
</organism>
<evidence type="ECO:0000313" key="1">
    <source>
        <dbReference type="EMBL" id="TDW13101.1"/>
    </source>
</evidence>
<dbReference type="OrthoDB" id="9909499at2"/>
<dbReference type="RefSeq" id="WP_134171094.1">
    <property type="nucleotide sequence ID" value="NZ_SODD01000050.1"/>
</dbReference>
<dbReference type="Proteomes" id="UP000294743">
    <property type="component" value="Unassembled WGS sequence"/>
</dbReference>
<reference evidence="1 2" key="1">
    <citation type="submission" date="2019-03" db="EMBL/GenBank/DDBJ databases">
        <title>Genomic Encyclopedia of Type Strains, Phase IV (KMG-IV): sequencing the most valuable type-strain genomes for metagenomic binning, comparative biology and taxonomic classification.</title>
        <authorList>
            <person name="Goeker M."/>
        </authorList>
    </citation>
    <scope>NUCLEOTIDE SEQUENCE [LARGE SCALE GENOMIC DNA]</scope>
    <source>
        <strain evidence="1 2">DSM 28867</strain>
    </source>
</reference>
<proteinExistence type="predicted"/>
<dbReference type="AlphaFoldDB" id="A0A4R7ZCJ4"/>
<evidence type="ECO:0000313" key="2">
    <source>
        <dbReference type="Proteomes" id="UP000294743"/>
    </source>
</evidence>